<dbReference type="EMBL" id="LAJE02000072">
    <property type="protein sequence ID" value="OEO32415.1"/>
    <property type="molecule type" value="Genomic_DNA"/>
</dbReference>
<keyword evidence="5" id="KW-1185">Reference proteome</keyword>
<name>A0A1E5XV16_9HYPH</name>
<feature type="domain" description="CsbD-like" evidence="3">
    <location>
        <begin position="4"/>
        <end position="56"/>
    </location>
</feature>
<sequence>MHKDEIKGAAKQARGNVKEAIGKATGDRKLQADGAADKVEGSVQKTAGKVKEAARDALKR</sequence>
<accession>A0A1E5XV16</accession>
<reference evidence="4 5" key="1">
    <citation type="journal article" date="2015" name="Genome Announc.">
        <title>Genome Assemblies of Three Soil-Associated Devosia species: D. insulae, D. limi, and D. soli.</title>
        <authorList>
            <person name="Hassan Y.I."/>
            <person name="Lepp D."/>
            <person name="Zhou T."/>
        </authorList>
    </citation>
    <scope>NUCLEOTIDE SEQUENCE [LARGE SCALE GENOMIC DNA]</scope>
    <source>
        <strain evidence="4 5">DS-56</strain>
    </source>
</reference>
<evidence type="ECO:0000256" key="1">
    <source>
        <dbReference type="ARBA" id="ARBA00009129"/>
    </source>
</evidence>
<dbReference type="InterPro" id="IPR008462">
    <property type="entry name" value="CsbD"/>
</dbReference>
<dbReference type="Gene3D" id="1.10.1470.10">
    <property type="entry name" value="YjbJ"/>
    <property type="match status" value="1"/>
</dbReference>
<gene>
    <name evidence="4" type="ORF">VW23_011365</name>
</gene>
<evidence type="ECO:0000259" key="3">
    <source>
        <dbReference type="Pfam" id="PF05532"/>
    </source>
</evidence>
<feature type="region of interest" description="Disordered" evidence="2">
    <location>
        <begin position="1"/>
        <end position="42"/>
    </location>
</feature>
<evidence type="ECO:0000313" key="4">
    <source>
        <dbReference type="EMBL" id="OEO32415.1"/>
    </source>
</evidence>
<organism evidence="4 5">
    <name type="scientific">Devosia insulae DS-56</name>
    <dbReference type="NCBI Taxonomy" id="1116389"/>
    <lineage>
        <taxon>Bacteria</taxon>
        <taxon>Pseudomonadati</taxon>
        <taxon>Pseudomonadota</taxon>
        <taxon>Alphaproteobacteria</taxon>
        <taxon>Hyphomicrobiales</taxon>
        <taxon>Devosiaceae</taxon>
        <taxon>Devosia</taxon>
    </lineage>
</organism>
<dbReference type="PANTHER" id="PTHR34977">
    <property type="entry name" value="UPF0337 PROTEIN YJBJ"/>
    <property type="match status" value="1"/>
</dbReference>
<dbReference type="InterPro" id="IPR036629">
    <property type="entry name" value="YjbJ_sf"/>
</dbReference>
<evidence type="ECO:0000256" key="2">
    <source>
        <dbReference type="SAM" id="MobiDB-lite"/>
    </source>
</evidence>
<feature type="compositionally biased region" description="Basic and acidic residues" evidence="2">
    <location>
        <begin position="16"/>
        <end position="40"/>
    </location>
</feature>
<dbReference type="SUPFAM" id="SSF69047">
    <property type="entry name" value="Hypothetical protein YjbJ"/>
    <property type="match status" value="1"/>
</dbReference>
<dbReference type="RefSeq" id="WP_069908374.1">
    <property type="nucleotide sequence ID" value="NZ_LAJE02000072.1"/>
</dbReference>
<proteinExistence type="inferred from homology"/>
<dbReference type="PANTHER" id="PTHR34977:SF1">
    <property type="entry name" value="UPF0337 PROTEIN YJBJ"/>
    <property type="match status" value="1"/>
</dbReference>
<dbReference type="AlphaFoldDB" id="A0A1E5XV16"/>
<dbReference type="Proteomes" id="UP000095463">
    <property type="component" value="Unassembled WGS sequence"/>
</dbReference>
<dbReference type="InterPro" id="IPR050423">
    <property type="entry name" value="UPF0337_stress_rsp"/>
</dbReference>
<comment type="caution">
    <text evidence="4">The sequence shown here is derived from an EMBL/GenBank/DDBJ whole genome shotgun (WGS) entry which is preliminary data.</text>
</comment>
<dbReference type="OrthoDB" id="9796058at2"/>
<evidence type="ECO:0000313" key="5">
    <source>
        <dbReference type="Proteomes" id="UP000095463"/>
    </source>
</evidence>
<comment type="similarity">
    <text evidence="1">Belongs to the UPF0337 (CsbD) family.</text>
</comment>
<dbReference type="Pfam" id="PF05532">
    <property type="entry name" value="CsbD"/>
    <property type="match status" value="1"/>
</dbReference>
<protein>
    <submittedName>
        <fullName evidence="4">CsbD-like protein</fullName>
    </submittedName>
</protein>